<dbReference type="EMBL" id="RKIK01000053">
    <property type="protein sequence ID" value="ROV59055.1"/>
    <property type="molecule type" value="Genomic_DNA"/>
</dbReference>
<evidence type="ECO:0000313" key="1">
    <source>
        <dbReference type="EMBL" id="ROV59055.1"/>
    </source>
</evidence>
<dbReference type="AlphaFoldDB" id="A0A3N3DWY1"/>
<protein>
    <recommendedName>
        <fullName evidence="3">Glutamate racemase</fullName>
    </recommendedName>
</protein>
<comment type="caution">
    <text evidence="1">The sequence shown here is derived from an EMBL/GenBank/DDBJ whole genome shotgun (WGS) entry which is preliminary data.</text>
</comment>
<gene>
    <name evidence="1" type="ORF">EGH82_15450</name>
</gene>
<reference evidence="1 2" key="1">
    <citation type="submission" date="2018-11" db="EMBL/GenBank/DDBJ databases">
        <title>Vibrio ponticus strain CAIM 1751 pathogenic for the snapper Lutjanus guttatus.</title>
        <authorList>
            <person name="Soto-Rodriguez S."/>
            <person name="Lozano-Olvera R."/>
            <person name="Gomez-Gil B."/>
        </authorList>
    </citation>
    <scope>NUCLEOTIDE SEQUENCE [LARGE SCALE GENOMIC DNA]</scope>
    <source>
        <strain evidence="1 2">CAIM 1751</strain>
    </source>
</reference>
<dbReference type="RefSeq" id="WP_123782779.1">
    <property type="nucleotide sequence ID" value="NZ_RKIK01000053.1"/>
</dbReference>
<evidence type="ECO:0008006" key="3">
    <source>
        <dbReference type="Google" id="ProtNLM"/>
    </source>
</evidence>
<name>A0A3N3DWY1_9VIBR</name>
<dbReference type="Proteomes" id="UP000278792">
    <property type="component" value="Unassembled WGS sequence"/>
</dbReference>
<organism evidence="1 2">
    <name type="scientific">Vibrio ponticus</name>
    <dbReference type="NCBI Taxonomy" id="265668"/>
    <lineage>
        <taxon>Bacteria</taxon>
        <taxon>Pseudomonadati</taxon>
        <taxon>Pseudomonadota</taxon>
        <taxon>Gammaproteobacteria</taxon>
        <taxon>Vibrionales</taxon>
        <taxon>Vibrionaceae</taxon>
        <taxon>Vibrio</taxon>
    </lineage>
</organism>
<accession>A0A3N3DWY1</accession>
<sequence length="221" mass="24350">MKVAFLHTLAANQTLFDACIEETSLADIAEVIHYCSPRLLQYASRVGLDADLAMQVEQQVLQIEAQGADWIICTCSTIGRLAESAQVQRAQVIRVDRPMAWAARQAKQMSVLAALKTTLQPTMNLLAEYQADIDQVARVVILEDAWQHYIDGQLESYHQTIANYIEQHCEGDDAVVLAQASMAPAVKFLPTAMKAKVLTSPSSCIEYLVEQLVSPAEKGQS</sequence>
<proteinExistence type="predicted"/>
<evidence type="ECO:0000313" key="2">
    <source>
        <dbReference type="Proteomes" id="UP000278792"/>
    </source>
</evidence>